<dbReference type="EMBL" id="IACK01084008">
    <property type="protein sequence ID" value="LAA80168.1"/>
    <property type="molecule type" value="Transcribed_RNA"/>
</dbReference>
<accession>A0A2D4I7G9</accession>
<protein>
    <submittedName>
        <fullName evidence="1">Uncharacterized protein</fullName>
    </submittedName>
</protein>
<evidence type="ECO:0000313" key="1">
    <source>
        <dbReference type="EMBL" id="LAA80168.1"/>
    </source>
</evidence>
<proteinExistence type="predicted"/>
<dbReference type="AlphaFoldDB" id="A0A2D4I7G9"/>
<organism evidence="1">
    <name type="scientific">Micrurus lemniscatus lemniscatus</name>
    <dbReference type="NCBI Taxonomy" id="129467"/>
    <lineage>
        <taxon>Eukaryota</taxon>
        <taxon>Metazoa</taxon>
        <taxon>Chordata</taxon>
        <taxon>Craniata</taxon>
        <taxon>Vertebrata</taxon>
        <taxon>Euteleostomi</taxon>
        <taxon>Lepidosauria</taxon>
        <taxon>Squamata</taxon>
        <taxon>Bifurcata</taxon>
        <taxon>Unidentata</taxon>
        <taxon>Episquamata</taxon>
        <taxon>Toxicofera</taxon>
        <taxon>Serpentes</taxon>
        <taxon>Colubroidea</taxon>
        <taxon>Elapidae</taxon>
        <taxon>Elapinae</taxon>
        <taxon>Micrurus</taxon>
    </lineage>
</organism>
<name>A0A2D4I7G9_MICLE</name>
<reference evidence="1" key="1">
    <citation type="submission" date="2017-07" db="EMBL/GenBank/DDBJ databases">
        <authorList>
            <person name="Mikheyev A."/>
            <person name="Grau M."/>
        </authorList>
    </citation>
    <scope>NUCLEOTIDE SEQUENCE</scope>
    <source>
        <tissue evidence="1">Venom_gland</tissue>
    </source>
</reference>
<sequence length="100" mass="11799">MERFHPVTNFSEDRTMVKSKNWNTFATLCSTIINMSKLLPIKSFFLIMQNILAFRTIRKIRLLNSISCLRKVFKLKHPQENSLQLLLQYKFLKKGILPSP</sequence>
<reference evidence="1" key="2">
    <citation type="submission" date="2017-11" db="EMBL/GenBank/DDBJ databases">
        <title>Coralsnake Venomics: Analyses of Venom Gland Transcriptomes and Proteomes of Six Brazilian Taxa.</title>
        <authorList>
            <person name="Aird S.D."/>
            <person name="Jorge da Silva N."/>
            <person name="Qiu L."/>
            <person name="Villar-Briones A."/>
            <person name="Aparecida-Saddi V."/>
            <person name="Campos-Telles M.P."/>
            <person name="Grau M."/>
            <person name="Mikheyev A.S."/>
        </authorList>
    </citation>
    <scope>NUCLEOTIDE SEQUENCE</scope>
    <source>
        <tissue evidence="1">Venom_gland</tissue>
    </source>
</reference>